<proteinExistence type="inferred from homology"/>
<feature type="domain" description="RlpA-like protein double-psi beta-barrel" evidence="5">
    <location>
        <begin position="70"/>
        <end position="157"/>
    </location>
</feature>
<dbReference type="InterPro" id="IPR012997">
    <property type="entry name" value="RplA"/>
</dbReference>
<dbReference type="NCBIfam" id="TIGR00413">
    <property type="entry name" value="rlpA"/>
    <property type="match status" value="1"/>
</dbReference>
<dbReference type="GO" id="GO:0071555">
    <property type="term" value="P:cell wall organization"/>
    <property type="evidence" value="ECO:0007669"/>
    <property type="project" value="UniProtKB-KW"/>
</dbReference>
<sequence>MRTKSILIYGITLGIGLFFSSTFLAQNTVNPELKKQKNDTVKKEKVLADEPVADTLPVVNGKFKLFKKKAHASYYSDRFHGRRTASGKRYDRNKLTAAHKKLPLGTLVRVTNEANGKTVIVEITDRGPFARGREIDLSKRAFFLISGSRNSGSATVTLEVIEVEKKSP</sequence>
<organism evidence="6 7">
    <name type="scientific">Flavobacterium fontis</name>
    <dbReference type="NCBI Taxonomy" id="1124188"/>
    <lineage>
        <taxon>Bacteria</taxon>
        <taxon>Pseudomonadati</taxon>
        <taxon>Bacteroidota</taxon>
        <taxon>Flavobacteriia</taxon>
        <taxon>Flavobacteriales</taxon>
        <taxon>Flavobacteriaceae</taxon>
        <taxon>Flavobacterium</taxon>
    </lineage>
</organism>
<evidence type="ECO:0000256" key="2">
    <source>
        <dbReference type="ARBA" id="ARBA00023316"/>
    </source>
</evidence>
<dbReference type="EMBL" id="FQVQ01000003">
    <property type="protein sequence ID" value="SHF03662.1"/>
    <property type="molecule type" value="Genomic_DNA"/>
</dbReference>
<dbReference type="Pfam" id="PF03330">
    <property type="entry name" value="DPBB_1"/>
    <property type="match status" value="1"/>
</dbReference>
<dbReference type="OrthoDB" id="9779128at2"/>
<accession>A0A1M4YDW3</accession>
<reference evidence="6 7" key="1">
    <citation type="submission" date="2016-11" db="EMBL/GenBank/DDBJ databases">
        <authorList>
            <person name="Jaros S."/>
            <person name="Januszkiewicz K."/>
            <person name="Wedrychowicz H."/>
        </authorList>
    </citation>
    <scope>NUCLEOTIDE SEQUENCE [LARGE SCALE GENOMIC DNA]</scope>
    <source>
        <strain evidence="6 7">DSM 25660</strain>
    </source>
</reference>
<evidence type="ECO:0000259" key="5">
    <source>
        <dbReference type="Pfam" id="PF03330"/>
    </source>
</evidence>
<comment type="similarity">
    <text evidence="3 4">Belongs to the RlpA family.</text>
</comment>
<name>A0A1M4YDW3_9FLAO</name>
<dbReference type="PANTHER" id="PTHR34183:SF8">
    <property type="entry name" value="ENDOLYTIC PEPTIDOGLYCAN TRANSGLYCOSYLASE RLPA-RELATED"/>
    <property type="match status" value="1"/>
</dbReference>
<evidence type="ECO:0000256" key="3">
    <source>
        <dbReference type="HAMAP-Rule" id="MF_02071"/>
    </source>
</evidence>
<gene>
    <name evidence="3" type="primary">rlpA</name>
    <name evidence="6" type="ORF">SAMN05444377_10358</name>
</gene>
<dbReference type="InterPro" id="IPR036908">
    <property type="entry name" value="RlpA-like_sf"/>
</dbReference>
<protein>
    <recommendedName>
        <fullName evidence="3">Probable endolytic peptidoglycan transglycosylase RlpA</fullName>
        <ecNumber evidence="3">4.2.2.-</ecNumber>
    </recommendedName>
</protein>
<dbReference type="RefSeq" id="WP_073361780.1">
    <property type="nucleotide sequence ID" value="NZ_FQVQ01000003.1"/>
</dbReference>
<evidence type="ECO:0000313" key="7">
    <source>
        <dbReference type="Proteomes" id="UP000184147"/>
    </source>
</evidence>
<dbReference type="SUPFAM" id="SSF50685">
    <property type="entry name" value="Barwin-like endoglucanases"/>
    <property type="match status" value="1"/>
</dbReference>
<keyword evidence="2 3" id="KW-0961">Cell wall biogenesis/degradation</keyword>
<keyword evidence="1 3" id="KW-0456">Lyase</keyword>
<dbReference type="AlphaFoldDB" id="A0A1M4YDW3"/>
<dbReference type="Gene3D" id="2.40.40.10">
    <property type="entry name" value="RlpA-like domain"/>
    <property type="match status" value="1"/>
</dbReference>
<keyword evidence="6" id="KW-0449">Lipoprotein</keyword>
<dbReference type="InterPro" id="IPR034718">
    <property type="entry name" value="RlpA"/>
</dbReference>
<comment type="function">
    <text evidence="3">Lytic transglycosylase with a strong preference for naked glycan strands that lack stem peptides.</text>
</comment>
<dbReference type="PANTHER" id="PTHR34183">
    <property type="entry name" value="ENDOLYTIC PEPTIDOGLYCAN TRANSGLYCOSYLASE RLPA"/>
    <property type="match status" value="1"/>
</dbReference>
<dbReference type="GO" id="GO:0008932">
    <property type="term" value="F:lytic endotransglycosylase activity"/>
    <property type="evidence" value="ECO:0007669"/>
    <property type="project" value="UniProtKB-UniRule"/>
</dbReference>
<dbReference type="CDD" id="cd22268">
    <property type="entry name" value="DPBB_RlpA-like"/>
    <property type="match status" value="1"/>
</dbReference>
<evidence type="ECO:0000313" key="6">
    <source>
        <dbReference type="EMBL" id="SHF03662.1"/>
    </source>
</evidence>
<dbReference type="EC" id="4.2.2.-" evidence="3"/>
<dbReference type="STRING" id="1124188.SAMN05444377_10358"/>
<dbReference type="HAMAP" id="MF_02071">
    <property type="entry name" value="RlpA"/>
    <property type="match status" value="1"/>
</dbReference>
<dbReference type="InterPro" id="IPR009009">
    <property type="entry name" value="RlpA-like_DPBB"/>
</dbReference>
<evidence type="ECO:0000256" key="1">
    <source>
        <dbReference type="ARBA" id="ARBA00023239"/>
    </source>
</evidence>
<dbReference type="GO" id="GO:0000270">
    <property type="term" value="P:peptidoglycan metabolic process"/>
    <property type="evidence" value="ECO:0007669"/>
    <property type="project" value="UniProtKB-UniRule"/>
</dbReference>
<keyword evidence="7" id="KW-1185">Reference proteome</keyword>
<evidence type="ECO:0000256" key="4">
    <source>
        <dbReference type="RuleBase" id="RU003495"/>
    </source>
</evidence>
<dbReference type="Proteomes" id="UP000184147">
    <property type="component" value="Unassembled WGS sequence"/>
</dbReference>